<evidence type="ECO:0000313" key="2">
    <source>
        <dbReference type="Proteomes" id="UP000030755"/>
    </source>
</evidence>
<sequence length="187" mass="21458">MRKIFKYDRVGRKKSKRKRNILYVCSKCNEGEKDKLACVKREKIPMCANEDILDIEDLVEDKPCSTGEILYRRIVRNFVKSDEWKINEVKMSPGDNSSGNIDAELPSYIFNNESDVELIPFRCLSMCDQANCIAIRHPDKFAYQFGSLSCNKEGIESDVDGYTKGKTRPTGLRKTILSRIPAKSMKE</sequence>
<dbReference type="OrthoDB" id="5589413at2759"/>
<evidence type="ECO:0000313" key="1">
    <source>
        <dbReference type="EMBL" id="EPZ35243.1"/>
    </source>
</evidence>
<dbReference type="EMBL" id="KE560848">
    <property type="protein sequence ID" value="EPZ35243.1"/>
    <property type="molecule type" value="Genomic_DNA"/>
</dbReference>
<keyword evidence="2" id="KW-1185">Reference proteome</keyword>
<protein>
    <submittedName>
        <fullName evidence="1">Uncharacterized protein</fullName>
    </submittedName>
</protein>
<gene>
    <name evidence="1" type="ORF">O9G_000639</name>
</gene>
<accession>A0A075B368</accession>
<dbReference type="Proteomes" id="UP000030755">
    <property type="component" value="Unassembled WGS sequence"/>
</dbReference>
<organism evidence="1 2">
    <name type="scientific">Rozella allomycis (strain CSF55)</name>
    <dbReference type="NCBI Taxonomy" id="988480"/>
    <lineage>
        <taxon>Eukaryota</taxon>
        <taxon>Fungi</taxon>
        <taxon>Fungi incertae sedis</taxon>
        <taxon>Cryptomycota</taxon>
        <taxon>Cryptomycota incertae sedis</taxon>
        <taxon>Rozella</taxon>
    </lineage>
</organism>
<dbReference type="Pfam" id="PF07845">
    <property type="entry name" value="DUF1636"/>
    <property type="match status" value="1"/>
</dbReference>
<name>A0A075B368_ROZAC</name>
<dbReference type="HOGENOM" id="CLU_1448490_0_0_1"/>
<dbReference type="OMA" id="MCANEDI"/>
<proteinExistence type="predicted"/>
<reference evidence="1 2" key="1">
    <citation type="journal article" date="2013" name="Curr. Biol.">
        <title>Shared signatures of parasitism and phylogenomics unite Cryptomycota and microsporidia.</title>
        <authorList>
            <person name="James T.Y."/>
            <person name="Pelin A."/>
            <person name="Bonen L."/>
            <person name="Ahrendt S."/>
            <person name="Sain D."/>
            <person name="Corradi N."/>
            <person name="Stajich J.E."/>
        </authorList>
    </citation>
    <scope>NUCLEOTIDE SEQUENCE [LARGE SCALE GENOMIC DNA]</scope>
    <source>
        <strain evidence="1 2">CSF55</strain>
    </source>
</reference>
<dbReference type="AlphaFoldDB" id="A0A075B368"/>
<dbReference type="InterPro" id="IPR012863">
    <property type="entry name" value="DUF1636"/>
</dbReference>